<organism evidence="1 2">
    <name type="scientific">Geodermatophilus sabuli</name>
    <dbReference type="NCBI Taxonomy" id="1564158"/>
    <lineage>
        <taxon>Bacteria</taxon>
        <taxon>Bacillati</taxon>
        <taxon>Actinomycetota</taxon>
        <taxon>Actinomycetes</taxon>
        <taxon>Geodermatophilales</taxon>
        <taxon>Geodermatophilaceae</taxon>
        <taxon>Geodermatophilus</taxon>
    </lineage>
</organism>
<dbReference type="OrthoDB" id="5195394at2"/>
<evidence type="ECO:0000313" key="2">
    <source>
        <dbReference type="Proteomes" id="UP000219514"/>
    </source>
</evidence>
<dbReference type="Proteomes" id="UP000219514">
    <property type="component" value="Unassembled WGS sequence"/>
</dbReference>
<protein>
    <submittedName>
        <fullName evidence="1">Uncharacterized protein</fullName>
    </submittedName>
</protein>
<dbReference type="RefSeq" id="WP_097207125.1">
    <property type="nucleotide sequence ID" value="NZ_JACHXB010000002.1"/>
</dbReference>
<accession>A0A285EDD4</accession>
<proteinExistence type="predicted"/>
<reference evidence="1 2" key="1">
    <citation type="submission" date="2017-09" db="EMBL/GenBank/DDBJ databases">
        <authorList>
            <person name="Ehlers B."/>
            <person name="Leendertz F.H."/>
        </authorList>
    </citation>
    <scope>NUCLEOTIDE SEQUENCE [LARGE SCALE GENOMIC DNA]</scope>
    <source>
        <strain evidence="1 2">DSM 46844</strain>
    </source>
</reference>
<name>A0A285EDD4_9ACTN</name>
<dbReference type="AlphaFoldDB" id="A0A285EDD4"/>
<dbReference type="EMBL" id="OBDO01000006">
    <property type="protein sequence ID" value="SNX97128.1"/>
    <property type="molecule type" value="Genomic_DNA"/>
</dbReference>
<gene>
    <name evidence="1" type="ORF">SAMN06893097_10678</name>
</gene>
<keyword evidence="2" id="KW-1185">Reference proteome</keyword>
<sequence length="98" mass="10236">MTAASITDPLSYAAALLDAVGADRDQVPAEIALQCLYAAELLERAGARPRPTALLDGDPRASLRTAMGALAALAEDVFTHSPVLDAARTARHALRRLG</sequence>
<evidence type="ECO:0000313" key="1">
    <source>
        <dbReference type="EMBL" id="SNX97128.1"/>
    </source>
</evidence>